<dbReference type="Pfam" id="PF14322">
    <property type="entry name" value="SusD-like_3"/>
    <property type="match status" value="1"/>
</dbReference>
<sequence length="450" mass="49549">MRKIINYNIWLLIILMCWSCDSLLENDLPSNEVIAEDALESANDVQQLLNSTYDVTANVFNGNNQRFSELLADNVTILGNSGFLVQVYNRSTDFFNSDVGGYYGQPYIAILRANTILEGIDDVDLTQDQRDRFEGEAKFLRAINHFALVRHFAQPAGYTADNSHLGIVVKSSAEIKTDVRSSVDAAYDLIIADLEDAVDLLPAQNGNYATTYAAQAYLAKVYFQMNNFAQAAAYASDVIENGPFTFSDDINSRYGTSVSSESIFTLISTGLEDNRAGNFKGMYDSRAAVPTLLVSDDYFSLVNSSGGERSAWVENIGGSKVFTKFNRDYMNVSLTNLTELLLIAAESYAELNQNLSTAIDYVNTIKDRAGVALLSDGSSAGLIISEARKERRIEFGGEGYRLHELKRRGTLGEAVLIRNAPWDCNGMVLQFPASEQAVKGFEMNPEGGCN</sequence>
<evidence type="ECO:0000313" key="9">
    <source>
        <dbReference type="Proteomes" id="UP000011135"/>
    </source>
</evidence>
<evidence type="ECO:0000313" key="8">
    <source>
        <dbReference type="EMBL" id="ELR73773.1"/>
    </source>
</evidence>
<dbReference type="STRING" id="1237149.C900_01383"/>
<keyword evidence="4" id="KW-0472">Membrane</keyword>
<proteinExistence type="inferred from homology"/>
<evidence type="ECO:0000256" key="5">
    <source>
        <dbReference type="ARBA" id="ARBA00023237"/>
    </source>
</evidence>
<comment type="caution">
    <text evidence="8">The sequence shown here is derived from an EMBL/GenBank/DDBJ whole genome shotgun (WGS) entry which is preliminary data.</text>
</comment>
<dbReference type="InterPro" id="IPR011990">
    <property type="entry name" value="TPR-like_helical_dom_sf"/>
</dbReference>
<name>L8K063_9BACT</name>
<keyword evidence="5" id="KW-0998">Cell outer membrane</keyword>
<feature type="domain" description="SusD-like N-terminal" evidence="7">
    <location>
        <begin position="39"/>
        <end position="222"/>
    </location>
</feature>
<keyword evidence="3" id="KW-0732">Signal</keyword>
<evidence type="ECO:0000256" key="3">
    <source>
        <dbReference type="ARBA" id="ARBA00022729"/>
    </source>
</evidence>
<keyword evidence="9" id="KW-1185">Reference proteome</keyword>
<dbReference type="Proteomes" id="UP000011135">
    <property type="component" value="Unassembled WGS sequence"/>
</dbReference>
<dbReference type="EMBL" id="AMZN01000002">
    <property type="protein sequence ID" value="ELR73773.1"/>
    <property type="molecule type" value="Genomic_DNA"/>
</dbReference>
<evidence type="ECO:0000256" key="1">
    <source>
        <dbReference type="ARBA" id="ARBA00004442"/>
    </source>
</evidence>
<dbReference type="AlphaFoldDB" id="L8K063"/>
<dbReference type="InterPro" id="IPR012944">
    <property type="entry name" value="SusD_RagB_dom"/>
</dbReference>
<evidence type="ECO:0000256" key="2">
    <source>
        <dbReference type="ARBA" id="ARBA00006275"/>
    </source>
</evidence>
<evidence type="ECO:0000259" key="7">
    <source>
        <dbReference type="Pfam" id="PF14322"/>
    </source>
</evidence>
<dbReference type="GO" id="GO:0009279">
    <property type="term" value="C:cell outer membrane"/>
    <property type="evidence" value="ECO:0007669"/>
    <property type="project" value="UniProtKB-SubCell"/>
</dbReference>
<dbReference type="Pfam" id="PF07980">
    <property type="entry name" value="SusD_RagB"/>
    <property type="match status" value="1"/>
</dbReference>
<dbReference type="Gene3D" id="1.25.40.390">
    <property type="match status" value="1"/>
</dbReference>
<dbReference type="SUPFAM" id="SSF48452">
    <property type="entry name" value="TPR-like"/>
    <property type="match status" value="1"/>
</dbReference>
<protein>
    <submittedName>
        <fullName evidence="8">Putative outer membrane protein</fullName>
    </submittedName>
</protein>
<evidence type="ECO:0000259" key="6">
    <source>
        <dbReference type="Pfam" id="PF07980"/>
    </source>
</evidence>
<dbReference type="RefSeq" id="WP_009577583.1">
    <property type="nucleotide sequence ID" value="NZ_AMZN01000002.1"/>
</dbReference>
<reference evidence="8 9" key="1">
    <citation type="submission" date="2012-12" db="EMBL/GenBank/DDBJ databases">
        <title>Genome assembly of Fulvivirga imtechensis AK7.</title>
        <authorList>
            <person name="Nupur N."/>
            <person name="Khatri I."/>
            <person name="Kumar R."/>
            <person name="Subramanian S."/>
            <person name="Pinnaka A."/>
        </authorList>
    </citation>
    <scope>NUCLEOTIDE SEQUENCE [LARGE SCALE GENOMIC DNA]</scope>
    <source>
        <strain evidence="8 9">AK7</strain>
    </source>
</reference>
<comment type="similarity">
    <text evidence="2">Belongs to the SusD family.</text>
</comment>
<dbReference type="InterPro" id="IPR033985">
    <property type="entry name" value="SusD-like_N"/>
</dbReference>
<organism evidence="8 9">
    <name type="scientific">Fulvivirga imtechensis AK7</name>
    <dbReference type="NCBI Taxonomy" id="1237149"/>
    <lineage>
        <taxon>Bacteria</taxon>
        <taxon>Pseudomonadati</taxon>
        <taxon>Bacteroidota</taxon>
        <taxon>Cytophagia</taxon>
        <taxon>Cytophagales</taxon>
        <taxon>Fulvivirgaceae</taxon>
        <taxon>Fulvivirga</taxon>
    </lineage>
</organism>
<comment type="subcellular location">
    <subcellularLocation>
        <location evidence="1">Cell outer membrane</location>
    </subcellularLocation>
</comment>
<accession>L8K063</accession>
<evidence type="ECO:0000256" key="4">
    <source>
        <dbReference type="ARBA" id="ARBA00023136"/>
    </source>
</evidence>
<dbReference type="eggNOG" id="COG3193">
    <property type="taxonomic scope" value="Bacteria"/>
</dbReference>
<feature type="domain" description="RagB/SusD" evidence="6">
    <location>
        <begin position="337"/>
        <end position="411"/>
    </location>
</feature>
<gene>
    <name evidence="8" type="ORF">C900_01383</name>
</gene>